<reference evidence="9 10" key="1">
    <citation type="submission" date="2024-09" db="EMBL/GenBank/DDBJ databases">
        <authorList>
            <person name="Zhang Z.-H."/>
        </authorList>
    </citation>
    <scope>NUCLEOTIDE SEQUENCE [LARGE SCALE GENOMIC DNA]</scope>
    <source>
        <strain evidence="9 10">HHTR114</strain>
    </source>
</reference>
<dbReference type="PANTHER" id="PTHR11252">
    <property type="entry name" value="POLYRIBONUCLEOTIDE NUCLEOTIDYLTRANSFERASE"/>
    <property type="match status" value="1"/>
</dbReference>
<dbReference type="InterPro" id="IPR001247">
    <property type="entry name" value="ExoRNase_PH_dom1"/>
</dbReference>
<evidence type="ECO:0000256" key="4">
    <source>
        <dbReference type="ARBA" id="ARBA00022695"/>
    </source>
</evidence>
<dbReference type="GO" id="GO:0004654">
    <property type="term" value="F:polyribonucleotide nucleotidyltransferase activity"/>
    <property type="evidence" value="ECO:0007669"/>
    <property type="project" value="UniProtKB-EC"/>
</dbReference>
<dbReference type="NCBIfam" id="NF008805">
    <property type="entry name" value="PRK11824.1"/>
    <property type="match status" value="1"/>
</dbReference>
<dbReference type="SMART" id="SM00316">
    <property type="entry name" value="S1"/>
    <property type="match status" value="1"/>
</dbReference>
<dbReference type="Gene3D" id="2.40.50.140">
    <property type="entry name" value="Nucleic acid-binding proteins"/>
    <property type="match status" value="1"/>
</dbReference>
<evidence type="ECO:0000256" key="2">
    <source>
        <dbReference type="ARBA" id="ARBA00022490"/>
    </source>
</evidence>
<accession>A0ABW1KUS0</accession>
<keyword evidence="4 7" id="KW-0548">Nucleotidyltransferase</keyword>
<dbReference type="NCBIfam" id="TIGR03591">
    <property type="entry name" value="polynuc_phos"/>
    <property type="match status" value="1"/>
</dbReference>
<gene>
    <name evidence="7 9" type="primary">pnp</name>
    <name evidence="9" type="ORF">ACFMB1_05835</name>
</gene>
<comment type="caution">
    <text evidence="9">The sequence shown here is derived from an EMBL/GenBank/DDBJ whole genome shotgun (WGS) entry which is preliminary data.</text>
</comment>
<dbReference type="SUPFAM" id="SSF50249">
    <property type="entry name" value="Nucleic acid-binding proteins"/>
    <property type="match status" value="1"/>
</dbReference>
<dbReference type="CDD" id="cd04472">
    <property type="entry name" value="S1_PNPase"/>
    <property type="match status" value="1"/>
</dbReference>
<dbReference type="InterPro" id="IPR015848">
    <property type="entry name" value="PNPase_PH_RNA-bd_bac/org-type"/>
</dbReference>
<feature type="domain" description="S1 motif" evidence="8">
    <location>
        <begin position="623"/>
        <end position="691"/>
    </location>
</feature>
<dbReference type="InterPro" id="IPR036345">
    <property type="entry name" value="ExoRNase_PH_dom2_sf"/>
</dbReference>
<dbReference type="InterPro" id="IPR012162">
    <property type="entry name" value="PNPase"/>
</dbReference>
<dbReference type="Gene3D" id="3.30.1370.10">
    <property type="entry name" value="K Homology domain, type 1"/>
    <property type="match status" value="1"/>
</dbReference>
<comment type="similarity">
    <text evidence="1 7">Belongs to the polyribonucleotide nucleotidyltransferase family.</text>
</comment>
<evidence type="ECO:0000313" key="9">
    <source>
        <dbReference type="EMBL" id="MFC6035055.1"/>
    </source>
</evidence>
<evidence type="ECO:0000256" key="7">
    <source>
        <dbReference type="HAMAP-Rule" id="MF_01595"/>
    </source>
</evidence>
<dbReference type="EMBL" id="JBHPON010000001">
    <property type="protein sequence ID" value="MFC6035055.1"/>
    <property type="molecule type" value="Genomic_DNA"/>
</dbReference>
<keyword evidence="10" id="KW-1185">Reference proteome</keyword>
<dbReference type="SUPFAM" id="SSF55666">
    <property type="entry name" value="Ribonuclease PH domain 2-like"/>
    <property type="match status" value="2"/>
</dbReference>
<dbReference type="Pfam" id="PF03725">
    <property type="entry name" value="RNase_PH_C"/>
    <property type="match status" value="1"/>
</dbReference>
<dbReference type="InterPro" id="IPR003029">
    <property type="entry name" value="S1_domain"/>
</dbReference>
<dbReference type="SUPFAM" id="SSF54791">
    <property type="entry name" value="Eukaryotic type KH-domain (KH-domain type I)"/>
    <property type="match status" value="1"/>
</dbReference>
<keyword evidence="7" id="KW-0479">Metal-binding</keyword>
<keyword evidence="2 7" id="KW-0963">Cytoplasm</keyword>
<evidence type="ECO:0000256" key="6">
    <source>
        <dbReference type="ARBA" id="ARBA00022884"/>
    </source>
</evidence>
<protein>
    <recommendedName>
        <fullName evidence="7">Polyribonucleotide nucleotidyltransferase</fullName>
        <ecNumber evidence="7">2.7.7.8</ecNumber>
    </recommendedName>
    <alternativeName>
        <fullName evidence="7">Polynucleotide phosphorylase</fullName>
        <shortName evidence="7">PNPase</shortName>
    </alternativeName>
</protein>
<dbReference type="Pfam" id="PF00575">
    <property type="entry name" value="S1"/>
    <property type="match status" value="1"/>
</dbReference>
<dbReference type="EC" id="2.7.7.8" evidence="7"/>
<dbReference type="CDD" id="cd02393">
    <property type="entry name" value="KH-I_PNPase"/>
    <property type="match status" value="1"/>
</dbReference>
<dbReference type="Pfam" id="PF00013">
    <property type="entry name" value="KH_1"/>
    <property type="match status" value="1"/>
</dbReference>
<dbReference type="PROSITE" id="PS50126">
    <property type="entry name" value="S1"/>
    <property type="match status" value="1"/>
</dbReference>
<dbReference type="InterPro" id="IPR004087">
    <property type="entry name" value="KH_dom"/>
</dbReference>
<dbReference type="HAMAP" id="MF_01595">
    <property type="entry name" value="PNPase"/>
    <property type="match status" value="1"/>
</dbReference>
<dbReference type="InterPro" id="IPR020568">
    <property type="entry name" value="Ribosomal_Su5_D2-typ_SF"/>
</dbReference>
<feature type="binding site" evidence="7">
    <location>
        <position position="487"/>
    </location>
    <ligand>
        <name>Mg(2+)</name>
        <dbReference type="ChEBI" id="CHEBI:18420"/>
    </ligand>
</feature>
<dbReference type="CDD" id="cd11364">
    <property type="entry name" value="RNase_PH_PNPase_2"/>
    <property type="match status" value="1"/>
</dbReference>
<dbReference type="Pfam" id="PF01138">
    <property type="entry name" value="RNase_PH"/>
    <property type="match status" value="2"/>
</dbReference>
<dbReference type="SUPFAM" id="SSF54211">
    <property type="entry name" value="Ribosomal protein S5 domain 2-like"/>
    <property type="match status" value="2"/>
</dbReference>
<dbReference type="InterPro" id="IPR027408">
    <property type="entry name" value="PNPase/RNase_PH_dom_sf"/>
</dbReference>
<feature type="binding site" evidence="7">
    <location>
        <position position="493"/>
    </location>
    <ligand>
        <name>Mg(2+)</name>
        <dbReference type="ChEBI" id="CHEBI:18420"/>
    </ligand>
</feature>
<dbReference type="PIRSF" id="PIRSF005499">
    <property type="entry name" value="PNPase"/>
    <property type="match status" value="1"/>
</dbReference>
<name>A0ABW1KUS0_9PROT</name>
<evidence type="ECO:0000259" key="8">
    <source>
        <dbReference type="PROSITE" id="PS50126"/>
    </source>
</evidence>
<evidence type="ECO:0000256" key="3">
    <source>
        <dbReference type="ARBA" id="ARBA00022679"/>
    </source>
</evidence>
<dbReference type="CDD" id="cd11363">
    <property type="entry name" value="RNase_PH_PNPase_1"/>
    <property type="match status" value="1"/>
</dbReference>
<evidence type="ECO:0000256" key="1">
    <source>
        <dbReference type="ARBA" id="ARBA00007404"/>
    </source>
</evidence>
<dbReference type="Proteomes" id="UP001596116">
    <property type="component" value="Unassembled WGS sequence"/>
</dbReference>
<comment type="function">
    <text evidence="7">Involved in mRNA degradation. Catalyzes the phosphorolysis of single-stranded polyribonucleotides processively in the 3'- to 5'-direction.</text>
</comment>
<comment type="cofactor">
    <cofactor evidence="7">
        <name>Mg(2+)</name>
        <dbReference type="ChEBI" id="CHEBI:18420"/>
    </cofactor>
</comment>
<evidence type="ECO:0000313" key="10">
    <source>
        <dbReference type="Proteomes" id="UP001596116"/>
    </source>
</evidence>
<dbReference type="RefSeq" id="WP_379879615.1">
    <property type="nucleotide sequence ID" value="NZ_JBHPON010000001.1"/>
</dbReference>
<comment type="catalytic activity">
    <reaction evidence="7">
        <text>RNA(n+1) + phosphate = RNA(n) + a ribonucleoside 5'-diphosphate</text>
        <dbReference type="Rhea" id="RHEA:22096"/>
        <dbReference type="Rhea" id="RHEA-COMP:14527"/>
        <dbReference type="Rhea" id="RHEA-COMP:17342"/>
        <dbReference type="ChEBI" id="CHEBI:43474"/>
        <dbReference type="ChEBI" id="CHEBI:57930"/>
        <dbReference type="ChEBI" id="CHEBI:140395"/>
        <dbReference type="EC" id="2.7.7.8"/>
    </reaction>
</comment>
<dbReference type="PANTHER" id="PTHR11252:SF0">
    <property type="entry name" value="POLYRIBONUCLEOTIDE NUCLEOTIDYLTRANSFERASE 1, MITOCHONDRIAL"/>
    <property type="match status" value="1"/>
</dbReference>
<sequence>MFNITKKSIEWGGRTLTLETGRIARQADGAVLATYGDTTVLAAVTAAKEPNPNFDFFPLTVHYQERYYAAGRVPGGYFKREARPTEKETLTSRLIDRPVRPLFAKGFKNEVLVVAQVLSHDLENDPDVVAMIAVSAALTVSGVPFMGPIGAARVGYINGEYVLNPQIDEMPETQLDLVMAGTSDAVMMVESEAKELSEEVMLGSVAFGHKAAKEAIGLIIDFAEECAKEPWNFTVPDNSDVESKVRGLVEDDVRAAYKLTVKQERQNALAAAKSKAVEALCNDEDDAAPSKSVVGGAFKSIESDIVRNGILDTGERIDGRDTKTVRPIVAEAGILPRTHGSSLFTRGETQALVVATLGTGEDEQFIDALAGTYKEQFLLHYNFPPYSVGEVGRMGFTGRREIGHGKLAWRALKAVVPSQEEFPYVIRLVSEITESNGSSSMATVCGGSLAMMDGGVPIKRPVAGIAMGLILEGEKYAVLSDILGDEDHLGDMDFKVAGTDQGVTSLQMDIKIAGITEEIMQVALGQAKDGRMHILGEMSKALETSRADLGDYAPRIETMQIAKDKIRDVIGSGGKVIRQIVEETGAKINVDDEGLIKIASSDKEKIDAAYKWIHSIVAEPEVGEIYKGKVVKAMDFGAFVNFFGARDGLVHISQLSDGRPEKTTDVVKEGDEVYVKLLGFDDRGKVRLSMKVVDQETGKEIERD</sequence>
<keyword evidence="5 7" id="KW-0460">Magnesium</keyword>
<dbReference type="InterPro" id="IPR015847">
    <property type="entry name" value="ExoRNase_PH_dom2"/>
</dbReference>
<proteinExistence type="inferred from homology"/>
<comment type="subcellular location">
    <subcellularLocation>
        <location evidence="7">Cytoplasm</location>
    </subcellularLocation>
</comment>
<dbReference type="Gene3D" id="3.30.230.70">
    <property type="entry name" value="GHMP Kinase, N-terminal domain"/>
    <property type="match status" value="2"/>
</dbReference>
<organism evidence="9 10">
    <name type="scientific">Hyphococcus aureus</name>
    <dbReference type="NCBI Taxonomy" id="2666033"/>
    <lineage>
        <taxon>Bacteria</taxon>
        <taxon>Pseudomonadati</taxon>
        <taxon>Pseudomonadota</taxon>
        <taxon>Alphaproteobacteria</taxon>
        <taxon>Parvularculales</taxon>
        <taxon>Parvularculaceae</taxon>
        <taxon>Hyphococcus</taxon>
    </lineage>
</organism>
<dbReference type="SMART" id="SM00322">
    <property type="entry name" value="KH"/>
    <property type="match status" value="1"/>
</dbReference>
<evidence type="ECO:0000256" key="5">
    <source>
        <dbReference type="ARBA" id="ARBA00022842"/>
    </source>
</evidence>
<dbReference type="InterPro" id="IPR036612">
    <property type="entry name" value="KH_dom_type_1_sf"/>
</dbReference>
<dbReference type="PROSITE" id="PS50084">
    <property type="entry name" value="KH_TYPE_1"/>
    <property type="match status" value="1"/>
</dbReference>
<keyword evidence="3 7" id="KW-0808">Transferase</keyword>
<dbReference type="InterPro" id="IPR004088">
    <property type="entry name" value="KH_dom_type_1"/>
</dbReference>
<dbReference type="Pfam" id="PF03726">
    <property type="entry name" value="PNPase"/>
    <property type="match status" value="1"/>
</dbReference>
<keyword evidence="6 7" id="KW-0694">RNA-binding</keyword>
<dbReference type="InterPro" id="IPR012340">
    <property type="entry name" value="NA-bd_OB-fold"/>
</dbReference>